<feature type="domain" description="Inosine monophosphate cyclohydrolase-like" evidence="4">
    <location>
        <begin position="2"/>
        <end position="204"/>
    </location>
</feature>
<evidence type="ECO:0000259" key="4">
    <source>
        <dbReference type="Pfam" id="PF07826"/>
    </source>
</evidence>
<gene>
    <name evidence="5" type="ORF">PQO03_04580</name>
</gene>
<keyword evidence="2 5" id="KW-0378">Hydrolase</keyword>
<name>A0ABY7VVB4_9BACT</name>
<evidence type="ECO:0000256" key="1">
    <source>
        <dbReference type="ARBA" id="ARBA00022755"/>
    </source>
</evidence>
<dbReference type="Gene3D" id="3.60.20.20">
    <property type="entry name" value="Inosine monophosphate cyclohydrolase-like"/>
    <property type="match status" value="1"/>
</dbReference>
<dbReference type="InterPro" id="IPR010191">
    <property type="entry name" value="IMP_cyclohydrolase"/>
</dbReference>
<dbReference type="GO" id="GO:0003937">
    <property type="term" value="F:IMP cyclohydrolase activity"/>
    <property type="evidence" value="ECO:0007669"/>
    <property type="project" value="UniProtKB-EC"/>
</dbReference>
<dbReference type="NCBIfam" id="TIGR01922">
    <property type="entry name" value="purO_arch"/>
    <property type="match status" value="1"/>
</dbReference>
<dbReference type="RefSeq" id="WP_274151482.1">
    <property type="nucleotide sequence ID" value="NZ_CP117811.1"/>
</dbReference>
<organism evidence="5 6">
    <name type="scientific">Lentisphaera profundi</name>
    <dbReference type="NCBI Taxonomy" id="1658616"/>
    <lineage>
        <taxon>Bacteria</taxon>
        <taxon>Pseudomonadati</taxon>
        <taxon>Lentisphaerota</taxon>
        <taxon>Lentisphaeria</taxon>
        <taxon>Lentisphaerales</taxon>
        <taxon>Lentisphaeraceae</taxon>
        <taxon>Lentisphaera</taxon>
    </lineage>
</organism>
<dbReference type="SUPFAM" id="SSF75569">
    <property type="entry name" value="Archaeal IMP cyclohydrolase PurO"/>
    <property type="match status" value="1"/>
</dbReference>
<reference evidence="5 6" key="1">
    <citation type="submission" date="2023-02" db="EMBL/GenBank/DDBJ databases">
        <title>Genome sequence of Lentisphaera profundi SAORIC-696.</title>
        <authorList>
            <person name="Kim e."/>
            <person name="Cho J.-C."/>
            <person name="Choi A."/>
            <person name="Kang I."/>
        </authorList>
    </citation>
    <scope>NUCLEOTIDE SEQUENCE [LARGE SCALE GENOMIC DNA]</scope>
    <source>
        <strain evidence="5 6">SAORIC-696</strain>
    </source>
</reference>
<dbReference type="Proteomes" id="UP001214250">
    <property type="component" value="Chromosome 1"/>
</dbReference>
<sequence length="213" mass="23387">MYVGRIVSVAKTKDGKICAMYRVSSNSFPNRHAVEVERGIAIIPKPGHEDDIMKNPYIAYNCLRISQDGQYAIATNGSHTDPITEKIDAGMNMRDALVSGLFGMDYEHDHLNTPRIASIVNLKTGEAALGTVREDALHVSRITLEPGQAFYVATYNHNTPSIHLKDSDFHVESAEEACDYILGKGVFADLEKPISAVCAIADGDKFQVAFKDK</sequence>
<dbReference type="InterPro" id="IPR036795">
    <property type="entry name" value="IMP_cyclohydrolase-like_sf"/>
</dbReference>
<accession>A0ABY7VVB4</accession>
<dbReference type="InterPro" id="IPR020600">
    <property type="entry name" value="IMP_cyclohydrolase-like"/>
</dbReference>
<dbReference type="HAMAP" id="MF_00705">
    <property type="entry name" value="IMP_cyclohydrol"/>
    <property type="match status" value="1"/>
</dbReference>
<dbReference type="NCBIfam" id="NF003167">
    <property type="entry name" value="PRK04151.1"/>
    <property type="match status" value="1"/>
</dbReference>
<dbReference type="EMBL" id="CP117811">
    <property type="protein sequence ID" value="WDE97229.1"/>
    <property type="molecule type" value="Genomic_DNA"/>
</dbReference>
<keyword evidence="1" id="KW-0658">Purine biosynthesis</keyword>
<keyword evidence="6" id="KW-1185">Reference proteome</keyword>
<proteinExistence type="inferred from homology"/>
<evidence type="ECO:0000313" key="6">
    <source>
        <dbReference type="Proteomes" id="UP001214250"/>
    </source>
</evidence>
<dbReference type="Pfam" id="PF07826">
    <property type="entry name" value="IMP_cyclohyd"/>
    <property type="match status" value="1"/>
</dbReference>
<dbReference type="PIRSF" id="PIRSF004866">
    <property type="entry name" value="IMP_cclhdr_arch"/>
    <property type="match status" value="1"/>
</dbReference>
<protein>
    <recommendedName>
        <fullName evidence="3">IMP cyclohydrolase</fullName>
        <ecNumber evidence="3">3.5.4.10</ecNumber>
    </recommendedName>
</protein>
<dbReference type="EC" id="3.5.4.10" evidence="3"/>
<evidence type="ECO:0000313" key="5">
    <source>
        <dbReference type="EMBL" id="WDE97229.1"/>
    </source>
</evidence>
<evidence type="ECO:0000256" key="3">
    <source>
        <dbReference type="NCBIfam" id="TIGR01922"/>
    </source>
</evidence>
<evidence type="ECO:0000256" key="2">
    <source>
        <dbReference type="ARBA" id="ARBA00022801"/>
    </source>
</evidence>